<protein>
    <submittedName>
        <fullName evidence="1">Uncharacterized protein</fullName>
    </submittedName>
</protein>
<evidence type="ECO:0000313" key="1">
    <source>
        <dbReference type="EMBL" id="CDX51814.1"/>
    </source>
</evidence>
<proteinExistence type="predicted"/>
<sequence>MGAARLEAVRAAGEMITTKSSRSGRVQAKYASLNHSPVAGSRKYQLPLQCHGNLAACRHPDRPEIGFLTHASAAFLTRFSFGIYHVEAIITEPDWSFSYGALRRGLSVPHPALRRRYADAPSAALLNRSQGHEPAPAPN</sequence>
<dbReference type="EMBL" id="CCNE01000006">
    <property type="protein sequence ID" value="CDX51814.1"/>
    <property type="molecule type" value="Genomic_DNA"/>
</dbReference>
<dbReference type="Proteomes" id="UP000046122">
    <property type="component" value="Unassembled WGS sequence"/>
</dbReference>
<name>A0A090G444_MESPL</name>
<reference evidence="1 2" key="1">
    <citation type="submission" date="2014-08" db="EMBL/GenBank/DDBJ databases">
        <authorList>
            <person name="Moulin Lionel"/>
        </authorList>
    </citation>
    <scope>NUCLEOTIDE SEQUENCE [LARGE SCALE GENOMIC DNA]</scope>
</reference>
<dbReference type="AlphaFoldDB" id="A0A090G444"/>
<gene>
    <name evidence="1" type="ORF">MPL3365_140059</name>
</gene>
<organism evidence="1 2">
    <name type="scientific">Mesorhizobium plurifarium</name>
    <dbReference type="NCBI Taxonomy" id="69974"/>
    <lineage>
        <taxon>Bacteria</taxon>
        <taxon>Pseudomonadati</taxon>
        <taxon>Pseudomonadota</taxon>
        <taxon>Alphaproteobacteria</taxon>
        <taxon>Hyphomicrobiales</taxon>
        <taxon>Phyllobacteriaceae</taxon>
        <taxon>Mesorhizobium</taxon>
    </lineage>
</organism>
<accession>A0A090G444</accession>
<evidence type="ECO:0000313" key="2">
    <source>
        <dbReference type="Proteomes" id="UP000046122"/>
    </source>
</evidence>